<comment type="caution">
    <text evidence="1">The sequence shown here is derived from an EMBL/GenBank/DDBJ whole genome shotgun (WGS) entry which is preliminary data.</text>
</comment>
<evidence type="ECO:0000313" key="2">
    <source>
        <dbReference type="Proteomes" id="UP000253090"/>
    </source>
</evidence>
<dbReference type="Pfam" id="PF08003">
    <property type="entry name" value="Methyltransf_9"/>
    <property type="match status" value="1"/>
</dbReference>
<gene>
    <name evidence="1" type="ORF">DFP94_11013</name>
</gene>
<dbReference type="InterPro" id="IPR027555">
    <property type="entry name" value="Mo5U34_MeTrfas-like"/>
</dbReference>
<organism evidence="1 2">
    <name type="scientific">Fontibacillus phaseoli</name>
    <dbReference type="NCBI Taxonomy" id="1416533"/>
    <lineage>
        <taxon>Bacteria</taxon>
        <taxon>Bacillati</taxon>
        <taxon>Bacillota</taxon>
        <taxon>Bacilli</taxon>
        <taxon>Bacillales</taxon>
        <taxon>Paenibacillaceae</taxon>
        <taxon>Fontibacillus</taxon>
    </lineage>
</organism>
<accession>A0A369B624</accession>
<dbReference type="Gene3D" id="3.40.50.150">
    <property type="entry name" value="Vaccinia Virus protein VP39"/>
    <property type="match status" value="1"/>
</dbReference>
<sequence length="373" mass="44182">MDNLEKEQYSEVSVTVEVPVELIFTDVDVRTANREHLIPDFTEMWFAHHLSFSDISIARLEPHRMLFRYLMGVPAASPEPYLDWYVKIHTLRGQSPELDNNELLMQRQMEFINMRDYLQTGSTFFSDYPIEVSYRTPGRFNIHDGHHRASFLYCSGLRRLPVRMTKPDYERWLNDHALLETEATITGQHRKLFYTPILHPHFYNVRCERDEVYKTRLDYILEYIGLLNLRDKNVLDIGCNIGYYSRHFTREGAKVTGIEPDSYHFELLKKLNLLERTPFELITEPMERSQLNKEYEIGLLLTVFYHLMRDPMKREPFLAVVNRSVRSMLFWESGDNIEEEKSMLLNGTSFKSYLKLADTFGTGKYRELGVFLK</sequence>
<dbReference type="RefSeq" id="WP_181873222.1">
    <property type="nucleotide sequence ID" value="NZ_QPJW01000010.1"/>
</dbReference>
<proteinExistence type="predicted"/>
<dbReference type="EMBL" id="QPJW01000010">
    <property type="protein sequence ID" value="RCX16953.1"/>
    <property type="molecule type" value="Genomic_DNA"/>
</dbReference>
<protein>
    <submittedName>
        <fullName evidence="1">Uncharacterized protein DUF1698</fullName>
    </submittedName>
</protein>
<reference evidence="1 2" key="1">
    <citation type="submission" date="2018-07" db="EMBL/GenBank/DDBJ databases">
        <title>Genomic Encyclopedia of Type Strains, Phase III (KMG-III): the genomes of soil and plant-associated and newly described type strains.</title>
        <authorList>
            <person name="Whitman W."/>
        </authorList>
    </citation>
    <scope>NUCLEOTIDE SEQUENCE [LARGE SCALE GENOMIC DNA]</scope>
    <source>
        <strain evidence="1 2">CECT 8333</strain>
    </source>
</reference>
<dbReference type="SUPFAM" id="SSF53335">
    <property type="entry name" value="S-adenosyl-L-methionine-dependent methyltransferases"/>
    <property type="match status" value="1"/>
</dbReference>
<dbReference type="Proteomes" id="UP000253090">
    <property type="component" value="Unassembled WGS sequence"/>
</dbReference>
<name>A0A369B624_9BACL</name>
<dbReference type="InterPro" id="IPR029063">
    <property type="entry name" value="SAM-dependent_MTases_sf"/>
</dbReference>
<evidence type="ECO:0000313" key="1">
    <source>
        <dbReference type="EMBL" id="RCX16953.1"/>
    </source>
</evidence>
<keyword evidence="2" id="KW-1185">Reference proteome</keyword>
<dbReference type="AlphaFoldDB" id="A0A369B624"/>